<sequence length="80" mass="8768">MSTEYLIYEKRDDSKLYLTELDDENNPLSGIGFQSSSDGTVPSAAGSCPTKEEALKVIAYLREAVGDGSEDYQIEERAAQ</sequence>
<reference evidence="2" key="1">
    <citation type="submission" date="2018-10" db="EMBL/GenBank/DDBJ databases">
        <authorList>
            <consortium name="PulseNet: The National Subtyping Network for Foodborne Disease Surveillance"/>
            <person name="Tarr C.L."/>
            <person name="Trees E."/>
            <person name="Katz L.S."/>
            <person name="Carleton-Romer H.A."/>
            <person name="Stroika S."/>
            <person name="Kucerova Z."/>
            <person name="Roache K.F."/>
            <person name="Sabol A.L."/>
            <person name="Besser J."/>
            <person name="Gerner-Smidt P."/>
        </authorList>
    </citation>
    <scope>NUCLEOTIDE SEQUENCE [LARGE SCALE GENOMIC DNA]</scope>
    <source>
        <strain evidence="2">PNUSAS038541</strain>
    </source>
</reference>
<dbReference type="AlphaFoldDB" id="A0A3R0Y3Q5"/>
<name>A0A3R0Y3Q5_SALER</name>
<comment type="caution">
    <text evidence="2">The sequence shown here is derived from an EMBL/GenBank/DDBJ whole genome shotgun (WGS) entry which is preliminary data.</text>
</comment>
<evidence type="ECO:0000256" key="1">
    <source>
        <dbReference type="SAM" id="MobiDB-lite"/>
    </source>
</evidence>
<feature type="region of interest" description="Disordered" evidence="1">
    <location>
        <begin position="28"/>
        <end position="47"/>
    </location>
</feature>
<proteinExistence type="predicted"/>
<dbReference type="EMBL" id="RVIJ01000030">
    <property type="protein sequence ID" value="MLW02746.1"/>
    <property type="molecule type" value="Genomic_DNA"/>
</dbReference>
<gene>
    <name evidence="2" type="ORF">EAK82_21680</name>
</gene>
<protein>
    <submittedName>
        <fullName evidence="2">Uncharacterized protein</fullName>
    </submittedName>
</protein>
<organism evidence="2">
    <name type="scientific">Salmonella enterica</name>
    <name type="common">Salmonella choleraesuis</name>
    <dbReference type="NCBI Taxonomy" id="28901"/>
    <lineage>
        <taxon>Bacteria</taxon>
        <taxon>Pseudomonadati</taxon>
        <taxon>Pseudomonadota</taxon>
        <taxon>Gammaproteobacteria</taxon>
        <taxon>Enterobacterales</taxon>
        <taxon>Enterobacteriaceae</taxon>
        <taxon>Salmonella</taxon>
    </lineage>
</organism>
<evidence type="ECO:0000313" key="2">
    <source>
        <dbReference type="EMBL" id="MLW02746.1"/>
    </source>
</evidence>
<dbReference type="Proteomes" id="UP000885392">
    <property type="component" value="Unassembled WGS sequence"/>
</dbReference>
<feature type="compositionally biased region" description="Polar residues" evidence="1">
    <location>
        <begin position="28"/>
        <end position="40"/>
    </location>
</feature>
<accession>A0A3R0Y3Q5</accession>